<evidence type="ECO:0000313" key="4">
    <source>
        <dbReference type="Proteomes" id="UP000321058"/>
    </source>
</evidence>
<dbReference type="RefSeq" id="WP_147155995.1">
    <property type="nucleotide sequence ID" value="NZ_BKAJ01000174.1"/>
</dbReference>
<gene>
    <name evidence="3" type="ORF">RSO01_78240</name>
</gene>
<dbReference type="AlphaFoldDB" id="A0A512NNZ2"/>
<dbReference type="Gene3D" id="3.40.50.12370">
    <property type="match status" value="1"/>
</dbReference>
<organism evidence="3 4">
    <name type="scientific">Reyranella soli</name>
    <dbReference type="NCBI Taxonomy" id="1230389"/>
    <lineage>
        <taxon>Bacteria</taxon>
        <taxon>Pseudomonadati</taxon>
        <taxon>Pseudomonadota</taxon>
        <taxon>Alphaproteobacteria</taxon>
        <taxon>Hyphomicrobiales</taxon>
        <taxon>Reyranellaceae</taxon>
        <taxon>Reyranella</taxon>
    </lineage>
</organism>
<dbReference type="Pfam" id="PF00582">
    <property type="entry name" value="Usp"/>
    <property type="match status" value="1"/>
</dbReference>
<evidence type="ECO:0000259" key="2">
    <source>
        <dbReference type="Pfam" id="PF00582"/>
    </source>
</evidence>
<evidence type="ECO:0000256" key="1">
    <source>
        <dbReference type="ARBA" id="ARBA00008791"/>
    </source>
</evidence>
<dbReference type="InterPro" id="IPR006016">
    <property type="entry name" value="UspA"/>
</dbReference>
<sequence>MTIVGAPLLVNLALELGTVAGFQLVAVVHSLPGPAHVTGGGACALPSIAPATSMTAANATTAHVEPRTHANGPQCLDCIPLPPQAIRNTGVATTQRRTPQQNIPWLIAAGNHLAPLLLRRGRLTQRAATLVCVVVIGGRDLYKSILAVSEGGPDAEMSFRLAARFAGLFDGTVDAVHFAEHQTHDADIAVQSMPYLKILSDDRLKARAEESRRRFRELVEPLKGATFTGDEDMTRDDLVRMGRFANLVVIGRPGADDENIAPETVKAAIYDSARPVVIAPPNVTRGPVTSVVVAWNGSAQAARAVAAALPFLKRAGKVTVMVADADPDDVAAPLLMRRLGRHGITAMVDIAKFGALTGRGRGRALLGYAKDKDADLLVMGAYGHGELSNFLGLGGATAKVIASCPIPLLLAH</sequence>
<comment type="similarity">
    <text evidence="1">Belongs to the universal stress protein A family.</text>
</comment>
<feature type="domain" description="UspA" evidence="2">
    <location>
        <begin position="363"/>
        <end position="411"/>
    </location>
</feature>
<dbReference type="CDD" id="cd00293">
    <property type="entry name" value="USP-like"/>
    <property type="match status" value="1"/>
</dbReference>
<keyword evidence="4" id="KW-1185">Reference proteome</keyword>
<accession>A0A512NNZ2</accession>
<name>A0A512NNZ2_9HYPH</name>
<reference evidence="3 4" key="1">
    <citation type="submission" date="2019-07" db="EMBL/GenBank/DDBJ databases">
        <title>Whole genome shotgun sequence of Reyranella soli NBRC 108950.</title>
        <authorList>
            <person name="Hosoyama A."/>
            <person name="Uohara A."/>
            <person name="Ohji S."/>
            <person name="Ichikawa N."/>
        </authorList>
    </citation>
    <scope>NUCLEOTIDE SEQUENCE [LARGE SCALE GENOMIC DNA]</scope>
    <source>
        <strain evidence="3 4">NBRC 108950</strain>
    </source>
</reference>
<protein>
    <recommendedName>
        <fullName evidence="2">UspA domain-containing protein</fullName>
    </recommendedName>
</protein>
<dbReference type="PANTHER" id="PTHR46268:SF15">
    <property type="entry name" value="UNIVERSAL STRESS PROTEIN HP_0031"/>
    <property type="match status" value="1"/>
</dbReference>
<dbReference type="EMBL" id="BKAJ01000174">
    <property type="protein sequence ID" value="GEP60658.1"/>
    <property type="molecule type" value="Genomic_DNA"/>
</dbReference>
<dbReference type="PANTHER" id="PTHR46268">
    <property type="entry name" value="STRESS RESPONSE PROTEIN NHAX"/>
    <property type="match status" value="1"/>
</dbReference>
<dbReference type="SUPFAM" id="SSF52402">
    <property type="entry name" value="Adenine nucleotide alpha hydrolases-like"/>
    <property type="match status" value="2"/>
</dbReference>
<proteinExistence type="inferred from homology"/>
<comment type="caution">
    <text evidence="3">The sequence shown here is derived from an EMBL/GenBank/DDBJ whole genome shotgun (WGS) entry which is preliminary data.</text>
</comment>
<evidence type="ECO:0000313" key="3">
    <source>
        <dbReference type="EMBL" id="GEP60658.1"/>
    </source>
</evidence>
<dbReference type="OrthoDB" id="9804721at2"/>
<dbReference type="Proteomes" id="UP000321058">
    <property type="component" value="Unassembled WGS sequence"/>
</dbReference>